<evidence type="ECO:0000256" key="2">
    <source>
        <dbReference type="ARBA" id="ARBA00022771"/>
    </source>
</evidence>
<keyword evidence="1" id="KW-0479">Metal-binding</keyword>
<keyword evidence="3" id="KW-0862">Zinc</keyword>
<dbReference type="InterPro" id="IPR020458">
    <property type="entry name" value="Znf_DskA_TraR_CS"/>
</dbReference>
<name>A0A1G2RG20_9BACT</name>
<keyword evidence="2" id="KW-0863">Zinc-finger</keyword>
<dbReference type="PROSITE" id="PS51128">
    <property type="entry name" value="ZF_DKSA_2"/>
    <property type="match status" value="1"/>
</dbReference>
<dbReference type="InterPro" id="IPR000962">
    <property type="entry name" value="Znf_DskA_TraR"/>
</dbReference>
<organism evidence="6 7">
    <name type="scientific">Candidatus Wildermuthbacteria bacterium RIFCSPHIGHO2_12_FULL_40_12</name>
    <dbReference type="NCBI Taxonomy" id="1802457"/>
    <lineage>
        <taxon>Bacteria</taxon>
        <taxon>Candidatus Wildermuthiibacteriota</taxon>
    </lineage>
</organism>
<proteinExistence type="predicted"/>
<accession>A0A1G2RG20</accession>
<dbReference type="PANTHER" id="PTHR33823">
    <property type="entry name" value="RNA POLYMERASE-BINDING TRANSCRIPTION FACTOR DKSA-RELATED"/>
    <property type="match status" value="1"/>
</dbReference>
<gene>
    <name evidence="6" type="ORF">A3F15_02765</name>
</gene>
<dbReference type="STRING" id="1802457.A3F15_02765"/>
<evidence type="ECO:0000256" key="3">
    <source>
        <dbReference type="ARBA" id="ARBA00022833"/>
    </source>
</evidence>
<feature type="domain" description="Zinc finger DksA/TraR C4-type" evidence="5">
    <location>
        <begin position="89"/>
        <end position="120"/>
    </location>
</feature>
<comment type="caution">
    <text evidence="6">The sequence shown here is derived from an EMBL/GenBank/DDBJ whole genome shotgun (WGS) entry which is preliminary data.</text>
</comment>
<dbReference type="SUPFAM" id="SSF57716">
    <property type="entry name" value="Glucocorticoid receptor-like (DNA-binding domain)"/>
    <property type="match status" value="1"/>
</dbReference>
<sequence>MTQDKTFIEQQGTLLKKEKETVENALKGFATKDQKLKGDWDTKFPELNSTDLEGSSDEVEEYGNLLPVEFSLEKRLRDINLALSKIVKGNYGQCEKCQQEIPKERLIVYPAAQTCNKCKQ</sequence>
<evidence type="ECO:0000313" key="6">
    <source>
        <dbReference type="EMBL" id="OHA71329.1"/>
    </source>
</evidence>
<dbReference type="Gene3D" id="1.20.120.910">
    <property type="entry name" value="DksA, coiled-coil domain"/>
    <property type="match status" value="1"/>
</dbReference>
<evidence type="ECO:0000313" key="7">
    <source>
        <dbReference type="Proteomes" id="UP000177078"/>
    </source>
</evidence>
<dbReference type="PROSITE" id="PS01102">
    <property type="entry name" value="ZF_DKSA_1"/>
    <property type="match status" value="1"/>
</dbReference>
<dbReference type="GO" id="GO:0008270">
    <property type="term" value="F:zinc ion binding"/>
    <property type="evidence" value="ECO:0007669"/>
    <property type="project" value="UniProtKB-KW"/>
</dbReference>
<dbReference type="PANTHER" id="PTHR33823:SF4">
    <property type="entry name" value="GENERAL STRESS PROTEIN 16O"/>
    <property type="match status" value="1"/>
</dbReference>
<dbReference type="AlphaFoldDB" id="A0A1G2RG20"/>
<evidence type="ECO:0000256" key="1">
    <source>
        <dbReference type="ARBA" id="ARBA00022723"/>
    </source>
</evidence>
<feature type="zinc finger region" description="dksA C4-type" evidence="4">
    <location>
        <begin position="94"/>
        <end position="118"/>
    </location>
</feature>
<dbReference type="EMBL" id="MHUC01000004">
    <property type="protein sequence ID" value="OHA71329.1"/>
    <property type="molecule type" value="Genomic_DNA"/>
</dbReference>
<reference evidence="6 7" key="1">
    <citation type="journal article" date="2016" name="Nat. Commun.">
        <title>Thousands of microbial genomes shed light on interconnected biogeochemical processes in an aquifer system.</title>
        <authorList>
            <person name="Anantharaman K."/>
            <person name="Brown C.T."/>
            <person name="Hug L.A."/>
            <person name="Sharon I."/>
            <person name="Castelle C.J."/>
            <person name="Probst A.J."/>
            <person name="Thomas B.C."/>
            <person name="Singh A."/>
            <person name="Wilkins M.J."/>
            <person name="Karaoz U."/>
            <person name="Brodie E.L."/>
            <person name="Williams K.H."/>
            <person name="Hubbard S.S."/>
            <person name="Banfield J.F."/>
        </authorList>
    </citation>
    <scope>NUCLEOTIDE SEQUENCE [LARGE SCALE GENOMIC DNA]</scope>
</reference>
<protein>
    <recommendedName>
        <fullName evidence="5">Zinc finger DksA/TraR C4-type domain-containing protein</fullName>
    </recommendedName>
</protein>
<dbReference type="Pfam" id="PF01258">
    <property type="entry name" value="zf-dskA_traR"/>
    <property type="match status" value="1"/>
</dbReference>
<evidence type="ECO:0000259" key="5">
    <source>
        <dbReference type="Pfam" id="PF01258"/>
    </source>
</evidence>
<dbReference type="Proteomes" id="UP000177078">
    <property type="component" value="Unassembled WGS sequence"/>
</dbReference>
<evidence type="ECO:0000256" key="4">
    <source>
        <dbReference type="PROSITE-ProRule" id="PRU00510"/>
    </source>
</evidence>